<keyword evidence="4" id="KW-0862">Zinc</keyword>
<keyword evidence="3" id="KW-0479">Metal-binding</keyword>
<proteinExistence type="inferred from homology"/>
<dbReference type="RefSeq" id="WP_243066684.1">
    <property type="nucleotide sequence ID" value="NZ_JAIVFK010000004.1"/>
</dbReference>
<organism evidence="7 8">
    <name type="scientific">Candidatus Rhodoblastus alkanivorans</name>
    <dbReference type="NCBI Taxonomy" id="2954117"/>
    <lineage>
        <taxon>Bacteria</taxon>
        <taxon>Pseudomonadati</taxon>
        <taxon>Pseudomonadota</taxon>
        <taxon>Alphaproteobacteria</taxon>
        <taxon>Hyphomicrobiales</taxon>
        <taxon>Rhodoblastaceae</taxon>
        <taxon>Rhodoblastus</taxon>
    </lineage>
</organism>
<evidence type="ECO:0000256" key="2">
    <source>
        <dbReference type="ARBA" id="ARBA00007581"/>
    </source>
</evidence>
<dbReference type="InterPro" id="IPR014436">
    <property type="entry name" value="Extradiol_dOase_DODA"/>
</dbReference>
<evidence type="ECO:0000259" key="6">
    <source>
        <dbReference type="Pfam" id="PF02900"/>
    </source>
</evidence>
<gene>
    <name evidence="7" type="ORF">K2U94_07895</name>
</gene>
<protein>
    <submittedName>
        <fullName evidence="7">Dioxygenase</fullName>
    </submittedName>
</protein>
<evidence type="ECO:0000256" key="5">
    <source>
        <dbReference type="ARBA" id="ARBA00023002"/>
    </source>
</evidence>
<evidence type="ECO:0000256" key="3">
    <source>
        <dbReference type="ARBA" id="ARBA00022723"/>
    </source>
</evidence>
<name>A0ABS9Z7N7_9HYPH</name>
<dbReference type="CDD" id="cd07363">
    <property type="entry name" value="45_DOPA_Dioxygenase"/>
    <property type="match status" value="1"/>
</dbReference>
<accession>A0ABS9Z7N7</accession>
<dbReference type="SUPFAM" id="SSF53213">
    <property type="entry name" value="LigB-like"/>
    <property type="match status" value="1"/>
</dbReference>
<dbReference type="Gene3D" id="3.40.830.10">
    <property type="entry name" value="LigB-like"/>
    <property type="match status" value="1"/>
</dbReference>
<dbReference type="EMBL" id="JAIVFP010000001">
    <property type="protein sequence ID" value="MCI4682687.1"/>
    <property type="molecule type" value="Genomic_DNA"/>
</dbReference>
<keyword evidence="7" id="KW-0223">Dioxygenase</keyword>
<dbReference type="InterPro" id="IPR004183">
    <property type="entry name" value="Xdiol_dOase_suB"/>
</dbReference>
<dbReference type="PANTHER" id="PTHR30096">
    <property type="entry name" value="4,5-DOPA DIOXYGENASE EXTRADIOL-LIKE PROTEIN"/>
    <property type="match status" value="1"/>
</dbReference>
<evidence type="ECO:0000313" key="7">
    <source>
        <dbReference type="EMBL" id="MCI4682687.1"/>
    </source>
</evidence>
<dbReference type="PIRSF" id="PIRSF006157">
    <property type="entry name" value="Doxgns_DODA"/>
    <property type="match status" value="1"/>
</dbReference>
<evidence type="ECO:0000256" key="4">
    <source>
        <dbReference type="ARBA" id="ARBA00022833"/>
    </source>
</evidence>
<sequence length="259" mass="28010">MTSTLTRPPSLYISHGAPNLILYDSDTRDFWRSLGANVPRPSAILIMSAHFETARPTFEKGAHPGMIYDFGGFEPELYQMAYPAPGAPALAQQAFELARAANLDAALSEGRGYDHGTWIPLKVMFPHADIPVATLSVQPRENGAHHFALGRALSPLRDEGVLIIGSGSATHNLRAFFGGEDTPPWALTFNEWLHDRIEAGDAAAIAAWEQGPDALRNHPTPEHYLPLPFAFGAAGPGTKGKRLHHAIVGPISLDTYGFS</sequence>
<dbReference type="PANTHER" id="PTHR30096:SF0">
    <property type="entry name" value="4,5-DOPA DIOXYGENASE EXTRADIOL-LIKE PROTEIN"/>
    <property type="match status" value="1"/>
</dbReference>
<comment type="caution">
    <text evidence="7">The sequence shown here is derived from an EMBL/GenBank/DDBJ whole genome shotgun (WGS) entry which is preliminary data.</text>
</comment>
<dbReference type="GO" id="GO:0051213">
    <property type="term" value="F:dioxygenase activity"/>
    <property type="evidence" value="ECO:0007669"/>
    <property type="project" value="UniProtKB-KW"/>
</dbReference>
<evidence type="ECO:0000256" key="1">
    <source>
        <dbReference type="ARBA" id="ARBA00001947"/>
    </source>
</evidence>
<comment type="similarity">
    <text evidence="2">Belongs to the DODA-type extradiol aromatic ring-opening dioxygenase family.</text>
</comment>
<dbReference type="Proteomes" id="UP001139104">
    <property type="component" value="Unassembled WGS sequence"/>
</dbReference>
<keyword evidence="8" id="KW-1185">Reference proteome</keyword>
<feature type="domain" description="Extradiol ring-cleavage dioxygenase class III enzyme subunit B" evidence="6">
    <location>
        <begin position="10"/>
        <end position="237"/>
    </location>
</feature>
<keyword evidence="5" id="KW-0560">Oxidoreductase</keyword>
<reference evidence="7" key="1">
    <citation type="journal article" date="2022" name="ISME J.">
        <title>Identification of active gaseous-alkane degraders at natural gas seeps.</title>
        <authorList>
            <person name="Farhan Ul Haque M."/>
            <person name="Hernandez M."/>
            <person name="Crombie A.T."/>
            <person name="Murrell J.C."/>
        </authorList>
    </citation>
    <scope>NUCLEOTIDE SEQUENCE</scope>
    <source>
        <strain evidence="7">PC2</strain>
    </source>
</reference>
<dbReference type="Pfam" id="PF02900">
    <property type="entry name" value="LigB"/>
    <property type="match status" value="1"/>
</dbReference>
<evidence type="ECO:0000313" key="8">
    <source>
        <dbReference type="Proteomes" id="UP001139104"/>
    </source>
</evidence>
<comment type="cofactor">
    <cofactor evidence="1">
        <name>Zn(2+)</name>
        <dbReference type="ChEBI" id="CHEBI:29105"/>
    </cofactor>
</comment>